<comment type="caution">
    <text evidence="5">The sequence shown here is derived from an EMBL/GenBank/DDBJ whole genome shotgun (WGS) entry which is preliminary data.</text>
</comment>
<evidence type="ECO:0000256" key="1">
    <source>
        <dbReference type="ARBA" id="ARBA00004123"/>
    </source>
</evidence>
<keyword evidence="2" id="KW-0677">Repeat</keyword>
<dbReference type="AlphaFoldDB" id="A0A1W0X743"/>
<dbReference type="EMBL" id="MTYJ01000013">
    <property type="protein sequence ID" value="OQV23132.1"/>
    <property type="molecule type" value="Genomic_DNA"/>
</dbReference>
<dbReference type="PANTHER" id="PTHR19980:SF0">
    <property type="entry name" value="CLEAVAGE STIMULATION FACTOR SUBUNIT 3"/>
    <property type="match status" value="1"/>
</dbReference>
<dbReference type="GO" id="GO:0003729">
    <property type="term" value="F:mRNA binding"/>
    <property type="evidence" value="ECO:0007669"/>
    <property type="project" value="TreeGrafter"/>
</dbReference>
<proteinExistence type="predicted"/>
<evidence type="ECO:0000259" key="4">
    <source>
        <dbReference type="Pfam" id="PF05843"/>
    </source>
</evidence>
<dbReference type="GO" id="GO:0005634">
    <property type="term" value="C:nucleus"/>
    <property type="evidence" value="ECO:0007669"/>
    <property type="project" value="UniProtKB-SubCell"/>
</dbReference>
<keyword evidence="3" id="KW-0539">Nucleus</keyword>
<accession>A0A1W0X743</accession>
<reference evidence="5" key="3">
    <citation type="submission" date="2017-01" db="EMBL/GenBank/DDBJ databases">
        <authorList>
            <person name="Yoshida Y."/>
            <person name="Koutsovoulos G."/>
            <person name="Laetsch D."/>
            <person name="Stevens L."/>
            <person name="Kumar S."/>
            <person name="Horikawa D."/>
            <person name="Ishino K."/>
            <person name="Komine S."/>
            <person name="Tomita M."/>
            <person name="Blaxter M."/>
            <person name="Arakawa K."/>
        </authorList>
    </citation>
    <scope>NUCLEOTIDE SEQUENCE</scope>
    <source>
        <strain evidence="5">Z151</strain>
        <tissue evidence="5">All body</tissue>
    </source>
</reference>
<dbReference type="PANTHER" id="PTHR19980">
    <property type="entry name" value="RNA CLEAVAGE STIMULATION FACTOR"/>
    <property type="match status" value="1"/>
</dbReference>
<evidence type="ECO:0000313" key="5">
    <source>
        <dbReference type="EMBL" id="OQV23132.1"/>
    </source>
</evidence>
<comment type="subcellular location">
    <subcellularLocation>
        <location evidence="1">Nucleus</location>
    </subcellularLocation>
</comment>
<organism evidence="5 6">
    <name type="scientific">Hypsibius exemplaris</name>
    <name type="common">Freshwater tardigrade</name>
    <dbReference type="NCBI Taxonomy" id="2072580"/>
    <lineage>
        <taxon>Eukaryota</taxon>
        <taxon>Metazoa</taxon>
        <taxon>Ecdysozoa</taxon>
        <taxon>Tardigrada</taxon>
        <taxon>Eutardigrada</taxon>
        <taxon>Parachela</taxon>
        <taxon>Hypsibioidea</taxon>
        <taxon>Hypsibiidae</taxon>
        <taxon>Hypsibius</taxon>
    </lineage>
</organism>
<dbReference type="InterPro" id="IPR008847">
    <property type="entry name" value="Suf"/>
</dbReference>
<name>A0A1W0X743_HYPEX</name>
<dbReference type="InterPro" id="IPR003107">
    <property type="entry name" value="HAT"/>
</dbReference>
<dbReference type="GO" id="GO:0031124">
    <property type="term" value="P:mRNA 3'-end processing"/>
    <property type="evidence" value="ECO:0007669"/>
    <property type="project" value="InterPro"/>
</dbReference>
<dbReference type="Proteomes" id="UP000192578">
    <property type="component" value="Unassembled WGS sequence"/>
</dbReference>
<evidence type="ECO:0000313" key="6">
    <source>
        <dbReference type="Proteomes" id="UP000192578"/>
    </source>
</evidence>
<sequence length="736" mass="84752">MRDFERPTRDSAMMHNTNTPALQSWVAKIESRLKINPHDAEAWLALARDAGNRPVDQMRTFWERSVTHFPTHPYFWQLYIGREIQAGHHEEVEKLFSRCLHKIPSVGLNLQHVRYVTQTNPPHFSVQNREKIREAYDQAVARVGFDVEAGPLYHDYITFLESCEAVGPYAEQQRSAKMREVWQKAVAVPLAGIEHMWKDYCQFEATHFPAVHEKVTKDRSYEYINAKKQGKALVPLLQSLRRDKLPSRPRTQEEERHQIGNWRKWIDFERANPLMIDDANKLMRRIAYAYENCLMCCPYRIDIWLETAAHYRDAADKAKARSDQVAERDIIDAAAYCMERGIVLYPDRALFYLIIADLEEYRKSSPDRVKRIFDRCLGKVTENPTLAYIHYMLWCRRAETIKEARAVFARARAEPNVTQEIYVAAALMEYFTAAVQTCSTCSSKDKRAAEVALRIFELACKKFVPNAAFYLTYVNFLVMQNDQINAKILVEKALAAESLTVQEKLIIAGKSLEFDTLYGDYESIQKTERSRAELMAQLQLQPSTSPVGSRIISRWNYLGLTPINEADLKNIDYVESRDPVSLTPRTSFDLFKDSLVSKTADTKKPLALPDLNAMIPFKPRRNNRGFLAVPGGDYAFPEAIEQLKRLVPPPESFAGPFPDVDQVIRLLLEENAKSTVDLQKAAEGIDAGIRTIAQIVEMADEAETERMRLEIDPERRNERDIYRLRQAKKLKVEGAE</sequence>
<dbReference type="OrthoDB" id="26282at2759"/>
<reference evidence="5" key="1">
    <citation type="journal article" date="2017" name="PLoS Biol.">
        <title>Comparative genomics of the tardigrades Hypsibius dujardini and Ramazzottius varieornatus.</title>
        <authorList>
            <person name="Yoshida Y."/>
            <person name="Koutsovoulos G."/>
            <person name="Laetsch D.R."/>
            <person name="Stevens L."/>
            <person name="Kumar S."/>
            <person name="Horikawa D.D."/>
            <person name="Ishino K."/>
            <person name="Komine S."/>
            <person name="Kunieda T."/>
            <person name="Tomita M."/>
            <person name="Blaxter M."/>
            <person name="Arakawa K."/>
        </authorList>
    </citation>
    <scope>NUCLEOTIDE SEQUENCE</scope>
    <source>
        <strain evidence="5">Z151</strain>
    </source>
</reference>
<keyword evidence="6" id="KW-1185">Reference proteome</keyword>
<dbReference type="Gene3D" id="1.25.40.1040">
    <property type="match status" value="1"/>
</dbReference>
<feature type="domain" description="Suppressor of forked" evidence="4">
    <location>
        <begin position="27"/>
        <end position="568"/>
    </location>
</feature>
<dbReference type="SUPFAM" id="SSF48452">
    <property type="entry name" value="TPR-like"/>
    <property type="match status" value="1"/>
</dbReference>
<dbReference type="InterPro" id="IPR011990">
    <property type="entry name" value="TPR-like_helical_dom_sf"/>
</dbReference>
<dbReference type="Pfam" id="PF05843">
    <property type="entry name" value="Suf"/>
    <property type="match status" value="1"/>
</dbReference>
<dbReference type="InterPro" id="IPR045243">
    <property type="entry name" value="Rna14-like"/>
</dbReference>
<evidence type="ECO:0000256" key="3">
    <source>
        <dbReference type="ARBA" id="ARBA00023242"/>
    </source>
</evidence>
<dbReference type="SMART" id="SM00386">
    <property type="entry name" value="HAT"/>
    <property type="match status" value="8"/>
</dbReference>
<reference evidence="6" key="2">
    <citation type="submission" date="2017-01" db="EMBL/GenBank/DDBJ databases">
        <title>Comparative genomics of anhydrobiosis in the tardigrade Hypsibius dujardini.</title>
        <authorList>
            <person name="Yoshida Y."/>
            <person name="Koutsovoulos G."/>
            <person name="Laetsch D."/>
            <person name="Stevens L."/>
            <person name="Kumar S."/>
            <person name="Horikawa D."/>
            <person name="Ishino K."/>
            <person name="Komine S."/>
            <person name="Tomita M."/>
            <person name="Blaxter M."/>
            <person name="Arakawa K."/>
        </authorList>
    </citation>
    <scope>NUCLEOTIDE SEQUENCE [LARGE SCALE GENOMIC DNA]</scope>
    <source>
        <strain evidence="6">Z151</strain>
    </source>
</reference>
<evidence type="ECO:0000256" key="2">
    <source>
        <dbReference type="ARBA" id="ARBA00022737"/>
    </source>
</evidence>
<dbReference type="EMBL" id="MTYJ01000013">
    <property type="protein sequence ID" value="OQV23131.1"/>
    <property type="molecule type" value="Genomic_DNA"/>
</dbReference>
<gene>
    <name evidence="5" type="ORF">BV898_02868</name>
</gene>
<protein>
    <submittedName>
        <fullName evidence="5">Cleavage stimulation factor subunit 3</fullName>
    </submittedName>
</protein>